<feature type="domain" description="HNH nuclease" evidence="2">
    <location>
        <begin position="144"/>
        <end position="202"/>
    </location>
</feature>
<dbReference type="OrthoDB" id="2691142at2759"/>
<proteinExistence type="predicted"/>
<keyword evidence="4" id="KW-1185">Reference proteome</keyword>
<dbReference type="EMBL" id="KQ086311">
    <property type="protein sequence ID" value="KLO05419.1"/>
    <property type="molecule type" value="Genomic_DNA"/>
</dbReference>
<reference evidence="3 4" key="1">
    <citation type="submission" date="2015-04" db="EMBL/GenBank/DDBJ databases">
        <title>Complete genome sequence of Schizopora paradoxa KUC8140, a cosmopolitan wood degrader in East Asia.</title>
        <authorList>
            <consortium name="DOE Joint Genome Institute"/>
            <person name="Min B."/>
            <person name="Park H."/>
            <person name="Jang Y."/>
            <person name="Kim J.-J."/>
            <person name="Kim K.H."/>
            <person name="Pangilinan J."/>
            <person name="Lipzen A."/>
            <person name="Riley R."/>
            <person name="Grigoriev I.V."/>
            <person name="Spatafora J.W."/>
            <person name="Choi I.-G."/>
        </authorList>
    </citation>
    <scope>NUCLEOTIDE SEQUENCE [LARGE SCALE GENOMIC DNA]</scope>
    <source>
        <strain evidence="3 4">KUC8140</strain>
    </source>
</reference>
<name>A0A0H2R146_9AGAM</name>
<dbReference type="InParanoid" id="A0A0H2R146"/>
<evidence type="ECO:0000313" key="4">
    <source>
        <dbReference type="Proteomes" id="UP000053477"/>
    </source>
</evidence>
<evidence type="ECO:0000259" key="2">
    <source>
        <dbReference type="Pfam" id="PF13391"/>
    </source>
</evidence>
<accession>A0A0H2R146</accession>
<feature type="compositionally biased region" description="Polar residues" evidence="1">
    <location>
        <begin position="325"/>
        <end position="347"/>
    </location>
</feature>
<dbReference type="Proteomes" id="UP000053477">
    <property type="component" value="Unassembled WGS sequence"/>
</dbReference>
<evidence type="ECO:0000313" key="3">
    <source>
        <dbReference type="EMBL" id="KLO05419.1"/>
    </source>
</evidence>
<gene>
    <name evidence="3" type="ORF">SCHPADRAFT_727113</name>
</gene>
<sequence length="401" mass="44428">MSFSLSRDANARSELDCIKLHITINGDTCPVFEIPRVDFKNFTTFPLKWLRFLGFTIYGAEGHISLAVDGEPVNDSVGVDDVNLLSNTYYYVSQAPPKVFDVINAMDSRSSVGSTSSLRDGSFREKILLRDVRCTMNATQDVQKCHACHIIPHSKGDDLIKELTSTYAATDTEIVDDINDVRNGLLLHESIHPLLDHSDVAILKTPNFAMQPTDVPGISNQEERFTYQWFPARNRVEDSFNQQMRTFHNVNASFPRAGSTIDLKKPSVILLNVMYATSALKAWGMVDFARFIGGALHDAPEGRTTRSAQSKTNLSPNMHMLGATASPSFSATNTAGHTGRATSGRTSGSRNDLIDFVYQIRRKVLGDIEVNAEEIAKRRSTEKVMEWFSRAAGPTNGVSKK</sequence>
<dbReference type="Pfam" id="PF13391">
    <property type="entry name" value="HNH_2"/>
    <property type="match status" value="1"/>
</dbReference>
<dbReference type="InterPro" id="IPR003615">
    <property type="entry name" value="HNH_nuc"/>
</dbReference>
<feature type="compositionally biased region" description="Polar residues" evidence="1">
    <location>
        <begin position="305"/>
        <end position="316"/>
    </location>
</feature>
<protein>
    <recommendedName>
        <fullName evidence="2">HNH nuclease domain-containing protein</fullName>
    </recommendedName>
</protein>
<feature type="region of interest" description="Disordered" evidence="1">
    <location>
        <begin position="299"/>
        <end position="347"/>
    </location>
</feature>
<dbReference type="AlphaFoldDB" id="A0A0H2R146"/>
<evidence type="ECO:0000256" key="1">
    <source>
        <dbReference type="SAM" id="MobiDB-lite"/>
    </source>
</evidence>
<organism evidence="3 4">
    <name type="scientific">Schizopora paradoxa</name>
    <dbReference type="NCBI Taxonomy" id="27342"/>
    <lineage>
        <taxon>Eukaryota</taxon>
        <taxon>Fungi</taxon>
        <taxon>Dikarya</taxon>
        <taxon>Basidiomycota</taxon>
        <taxon>Agaricomycotina</taxon>
        <taxon>Agaricomycetes</taxon>
        <taxon>Hymenochaetales</taxon>
        <taxon>Schizoporaceae</taxon>
        <taxon>Schizopora</taxon>
    </lineage>
</organism>